<evidence type="ECO:0000256" key="1">
    <source>
        <dbReference type="SAM" id="MobiDB-lite"/>
    </source>
</evidence>
<evidence type="ECO:0000313" key="3">
    <source>
        <dbReference type="EMBL" id="MDO8059421.1"/>
    </source>
</evidence>
<accession>A0ABT9D331</accession>
<organism evidence="3 4">
    <name type="scientific">Candidatus Phytoplasma crotalariae</name>
    <dbReference type="NCBI Taxonomy" id="2982627"/>
    <lineage>
        <taxon>Bacteria</taxon>
        <taxon>Bacillati</taxon>
        <taxon>Mycoplasmatota</taxon>
        <taxon>Mollicutes</taxon>
        <taxon>Acholeplasmatales</taxon>
        <taxon>Acholeplasmataceae</taxon>
        <taxon>Candidatus Phytoplasma</taxon>
        <taxon>16SrII (Peanut WB group)</taxon>
    </lineage>
</organism>
<name>A0ABT9D331_9MOLU</name>
<feature type="region of interest" description="Disordered" evidence="1">
    <location>
        <begin position="36"/>
        <end position="75"/>
    </location>
</feature>
<gene>
    <name evidence="3" type="ORF">OC683_02285</name>
</gene>
<dbReference type="EMBL" id="JAOSIR010000044">
    <property type="protein sequence ID" value="MDO8059421.1"/>
    <property type="molecule type" value="Genomic_DNA"/>
</dbReference>
<keyword evidence="2" id="KW-0472">Membrane</keyword>
<evidence type="ECO:0000256" key="2">
    <source>
        <dbReference type="SAM" id="Phobius"/>
    </source>
</evidence>
<dbReference type="Proteomes" id="UP001170674">
    <property type="component" value="Unassembled WGS sequence"/>
</dbReference>
<comment type="caution">
    <text evidence="3">The sequence shown here is derived from an EMBL/GenBank/DDBJ whole genome shotgun (WGS) entry which is preliminary data.</text>
</comment>
<evidence type="ECO:0000313" key="4">
    <source>
        <dbReference type="Proteomes" id="UP001170674"/>
    </source>
</evidence>
<feature type="compositionally biased region" description="Basic and acidic residues" evidence="1">
    <location>
        <begin position="46"/>
        <end position="63"/>
    </location>
</feature>
<reference evidence="3 4" key="1">
    <citation type="journal article" date="2023" name="Int. J. Syst. Evol. Microbiol.">
        <title>The observation of taxonomic boundaries for the 16SrII and 16SrXXV phytoplasmas using genome-based delimitation.</title>
        <authorList>
            <person name="Rodrigues Jardim B."/>
            <person name="Tran-Nguyen L.T.T."/>
            <person name="Gambley C."/>
            <person name="Al-Sadi A.M."/>
            <person name="Al-Subhi A.M."/>
            <person name="Foissac X."/>
            <person name="Salar P."/>
            <person name="Cai H."/>
            <person name="Yang J.Y."/>
            <person name="Davis R."/>
            <person name="Jones L."/>
            <person name="Rodoni B."/>
            <person name="Constable F.E."/>
        </authorList>
    </citation>
    <scope>NUCLEOTIDE SEQUENCE [LARGE SCALE GENOMIC DNA]</scope>
    <source>
        <strain evidence="3">BAWM-OMN-P53</strain>
    </source>
</reference>
<keyword evidence="4" id="KW-1185">Reference proteome</keyword>
<feature type="transmembrane region" description="Helical" evidence="2">
    <location>
        <begin position="12"/>
        <end position="29"/>
    </location>
</feature>
<protein>
    <submittedName>
        <fullName evidence="3">Uncharacterized protein</fullName>
    </submittedName>
</protein>
<sequence>MNNNNFFKKHFIEIMVILFIGILIIIVINKNRPHVTSPQTPLSSLEAEKEKFESEESEREKPISPRPKRSLEIPQPKIKTTASRFEQIKTYLFQETAHPAILPSDLSSEEQEKNVELKKSWRSKLNILKEQKTWVDEQQKNCDEYQSQLNALLPQIEALKPQKSSLEKEKAVKEQEINNLKQSDKRGNQDKIEKLKAERLEIIGEIGKINVQIGKLEVDQKSYQEMLNRAQNYKKRLEKGYEIDKKEFTNSILSELNSFYEITSAEG</sequence>
<keyword evidence="2" id="KW-1133">Transmembrane helix</keyword>
<proteinExistence type="predicted"/>
<keyword evidence="2" id="KW-0812">Transmembrane</keyword>